<dbReference type="Gene3D" id="3.40.190.10">
    <property type="entry name" value="Periplasmic binding protein-like II"/>
    <property type="match status" value="2"/>
</dbReference>
<organism evidence="1 2">
    <name type="scientific">Temperatibacter marinus</name>
    <dbReference type="NCBI Taxonomy" id="1456591"/>
    <lineage>
        <taxon>Bacteria</taxon>
        <taxon>Pseudomonadati</taxon>
        <taxon>Pseudomonadota</taxon>
        <taxon>Alphaproteobacteria</taxon>
        <taxon>Kordiimonadales</taxon>
        <taxon>Temperatibacteraceae</taxon>
        <taxon>Temperatibacter</taxon>
    </lineage>
</organism>
<dbReference type="AlphaFoldDB" id="A0AA52ED30"/>
<keyword evidence="2" id="KW-1185">Reference proteome</keyword>
<sequence>MKLYRILGCLTLCVVGCVLWVRALSAAEEGTIIMLYGGHSGYATRVEGKMVGIIPDYIKKITQGTDLRILWIHSGKGSVTLRSKRPNICYSGIYKSPAREKEMHFTKAIGRVAAYKLLSYPQNTALKKHTRLKEILADDVLKVAALKGASYGAYIDALYAKHSVPRVVNTPKRLANLIVNNAVDYVLMADVTAQKILADTQFVGRLEAYTHLEDLNVGTEYYIACSLPTTLKMIERLNQAIQKFPMIDPSKH</sequence>
<dbReference type="SUPFAM" id="SSF53850">
    <property type="entry name" value="Periplasmic binding protein-like II"/>
    <property type="match status" value="1"/>
</dbReference>
<protein>
    <submittedName>
        <fullName evidence="1">Transporter substrate-binding domain-containing protein</fullName>
    </submittedName>
</protein>
<dbReference type="KEGG" id="tmk:QGN29_02445"/>
<evidence type="ECO:0000313" key="1">
    <source>
        <dbReference type="EMBL" id="WND03227.1"/>
    </source>
</evidence>
<gene>
    <name evidence="1" type="ORF">QGN29_02445</name>
</gene>
<dbReference type="EMBL" id="CP123872">
    <property type="protein sequence ID" value="WND03227.1"/>
    <property type="molecule type" value="Genomic_DNA"/>
</dbReference>
<name>A0AA52ED30_9PROT</name>
<proteinExistence type="predicted"/>
<dbReference type="RefSeq" id="WP_310799077.1">
    <property type="nucleotide sequence ID" value="NZ_CP123872.1"/>
</dbReference>
<reference evidence="1" key="1">
    <citation type="submission" date="2023-04" db="EMBL/GenBank/DDBJ databases">
        <title>Complete genome sequence of Temperatibacter marinus.</title>
        <authorList>
            <person name="Rong J.-C."/>
            <person name="Yi M.-L."/>
            <person name="Zhao Q."/>
        </authorList>
    </citation>
    <scope>NUCLEOTIDE SEQUENCE</scope>
    <source>
        <strain evidence="1">NBRC 110045</strain>
    </source>
</reference>
<evidence type="ECO:0000313" key="2">
    <source>
        <dbReference type="Proteomes" id="UP001268683"/>
    </source>
</evidence>
<dbReference type="Proteomes" id="UP001268683">
    <property type="component" value="Chromosome"/>
</dbReference>
<accession>A0AA52ED30</accession>